<dbReference type="FunCoup" id="A0A420XSD1">
    <property type="interactions" value="66"/>
</dbReference>
<dbReference type="Gene3D" id="3.40.1440.60">
    <property type="entry name" value="PriA, 3(prime) DNA-binding domain"/>
    <property type="match status" value="1"/>
</dbReference>
<dbReference type="EMBL" id="RBWV01000010">
    <property type="protein sequence ID" value="RKS77786.1"/>
    <property type="molecule type" value="Genomic_DNA"/>
</dbReference>
<keyword evidence="6 8" id="KW-0067">ATP-binding</keyword>
<feature type="binding site" evidence="8">
    <location>
        <position position="473"/>
    </location>
    <ligand>
        <name>Zn(2+)</name>
        <dbReference type="ChEBI" id="CHEBI:29105"/>
        <label>1</label>
    </ligand>
</feature>
<evidence type="ECO:0000256" key="8">
    <source>
        <dbReference type="HAMAP-Rule" id="MF_00983"/>
    </source>
</evidence>
<gene>
    <name evidence="8" type="primary">priA</name>
    <name evidence="10" type="ORF">CLV35_1484</name>
</gene>
<dbReference type="GO" id="GO:0008270">
    <property type="term" value="F:zinc ion binding"/>
    <property type="evidence" value="ECO:0007669"/>
    <property type="project" value="UniProtKB-UniRule"/>
</dbReference>
<keyword evidence="5 8" id="KW-0862">Zinc</keyword>
<evidence type="ECO:0000256" key="3">
    <source>
        <dbReference type="ARBA" id="ARBA00022723"/>
    </source>
</evidence>
<dbReference type="Proteomes" id="UP000281955">
    <property type="component" value="Unassembled WGS sequence"/>
</dbReference>
<comment type="similarity">
    <text evidence="8">Belongs to the helicase family. PriA subfamily.</text>
</comment>
<dbReference type="GO" id="GO:0006310">
    <property type="term" value="P:DNA recombination"/>
    <property type="evidence" value="ECO:0007669"/>
    <property type="project" value="InterPro"/>
</dbReference>
<comment type="caution">
    <text evidence="8">As this protein does not have any detectable helicase domains, it probably does not have helicase activity.</text>
</comment>
<accession>A0A420XSD1</accession>
<dbReference type="HAMAP" id="MF_00983">
    <property type="entry name" value="PriA"/>
    <property type="match status" value="1"/>
</dbReference>
<evidence type="ECO:0000256" key="2">
    <source>
        <dbReference type="ARBA" id="ARBA00022705"/>
    </source>
</evidence>
<keyword evidence="2 8" id="KW-0235">DNA replication</keyword>
<evidence type="ECO:0000256" key="4">
    <source>
        <dbReference type="ARBA" id="ARBA00022741"/>
    </source>
</evidence>
<feature type="domain" description="Primosomal protein N' 3' DNA-binding" evidence="9">
    <location>
        <begin position="47"/>
        <end position="146"/>
    </location>
</feature>
<dbReference type="RefSeq" id="WP_121192779.1">
    <property type="nucleotide sequence ID" value="NZ_RBWV01000010.1"/>
</dbReference>
<dbReference type="GO" id="GO:0006302">
    <property type="term" value="P:double-strand break repair"/>
    <property type="evidence" value="ECO:0007669"/>
    <property type="project" value="InterPro"/>
</dbReference>
<dbReference type="PANTHER" id="PTHR30580">
    <property type="entry name" value="PRIMOSOMAL PROTEIN N"/>
    <property type="match status" value="1"/>
</dbReference>
<evidence type="ECO:0000259" key="9">
    <source>
        <dbReference type="Pfam" id="PF17764"/>
    </source>
</evidence>
<dbReference type="InterPro" id="IPR027417">
    <property type="entry name" value="P-loop_NTPase"/>
</dbReference>
<dbReference type="AlphaFoldDB" id="A0A420XSD1"/>
<dbReference type="OrthoDB" id="3177118at2"/>
<proteinExistence type="inferred from homology"/>
<comment type="caution">
    <text evidence="8">Lacks conserved residue(s) required for the propagation of feature annotation.</text>
</comment>
<dbReference type="GO" id="GO:0003677">
    <property type="term" value="F:DNA binding"/>
    <property type="evidence" value="ECO:0007669"/>
    <property type="project" value="UniProtKB-UniRule"/>
</dbReference>
<feature type="binding site" evidence="8">
    <location>
        <position position="420"/>
    </location>
    <ligand>
        <name>Zn(2+)</name>
        <dbReference type="ChEBI" id="CHEBI:29105"/>
        <label>1</label>
    </ligand>
</feature>
<evidence type="ECO:0000256" key="1">
    <source>
        <dbReference type="ARBA" id="ARBA00022515"/>
    </source>
</evidence>
<dbReference type="GO" id="GO:0006269">
    <property type="term" value="P:DNA replication, synthesis of primer"/>
    <property type="evidence" value="ECO:0007669"/>
    <property type="project" value="UniProtKB-KW"/>
</dbReference>
<dbReference type="InterPro" id="IPR041222">
    <property type="entry name" value="PriA_3primeBD"/>
</dbReference>
<comment type="function">
    <text evidence="8">Initiates the restart of stalled replication forks, which reloads the replicative helicase on sites other than the origin of replication. Recognizes and binds to abandoned replication forks and remodels them to uncover a helicase loading site. Promotes assembly of the primosome at these replication forks.</text>
</comment>
<dbReference type="GO" id="GO:1990077">
    <property type="term" value="C:primosome complex"/>
    <property type="evidence" value="ECO:0007669"/>
    <property type="project" value="UniProtKB-UniRule"/>
</dbReference>
<feature type="binding site" evidence="8">
    <location>
        <position position="476"/>
    </location>
    <ligand>
        <name>Zn(2+)</name>
        <dbReference type="ChEBI" id="CHEBI:29105"/>
        <label>1</label>
    </ligand>
</feature>
<name>A0A420XSD1_9ACTN</name>
<dbReference type="GO" id="GO:0005524">
    <property type="term" value="F:ATP binding"/>
    <property type="evidence" value="ECO:0007669"/>
    <property type="project" value="UniProtKB-UniRule"/>
</dbReference>
<dbReference type="InParanoid" id="A0A420XSD1"/>
<feature type="binding site" evidence="8">
    <location>
        <position position="423"/>
    </location>
    <ligand>
        <name>Zn(2+)</name>
        <dbReference type="ChEBI" id="CHEBI:29105"/>
        <label>1</label>
    </ligand>
</feature>
<dbReference type="Pfam" id="PF17764">
    <property type="entry name" value="PriA_3primeBD"/>
    <property type="match status" value="1"/>
</dbReference>
<feature type="binding site" evidence="8">
    <location>
        <position position="464"/>
    </location>
    <ligand>
        <name>Zn(2+)</name>
        <dbReference type="ChEBI" id="CHEBI:29105"/>
        <label>2</label>
    </ligand>
</feature>
<feature type="binding site" evidence="8">
    <location>
        <position position="429"/>
    </location>
    <ligand>
        <name>Zn(2+)</name>
        <dbReference type="ChEBI" id="CHEBI:29105"/>
        <label>2</label>
    </ligand>
</feature>
<dbReference type="PANTHER" id="PTHR30580:SF0">
    <property type="entry name" value="PRIMOSOMAL PROTEIN N"/>
    <property type="match status" value="1"/>
</dbReference>
<dbReference type="Gene3D" id="3.40.50.300">
    <property type="entry name" value="P-loop containing nucleotide triphosphate hydrolases"/>
    <property type="match status" value="1"/>
</dbReference>
<organism evidence="10 11">
    <name type="scientific">Motilibacter peucedani</name>
    <dbReference type="NCBI Taxonomy" id="598650"/>
    <lineage>
        <taxon>Bacteria</taxon>
        <taxon>Bacillati</taxon>
        <taxon>Actinomycetota</taxon>
        <taxon>Actinomycetes</taxon>
        <taxon>Motilibacterales</taxon>
        <taxon>Motilibacteraceae</taxon>
        <taxon>Motilibacter</taxon>
    </lineage>
</organism>
<keyword evidence="7 8" id="KW-0238">DNA-binding</keyword>
<reference evidence="10 11" key="1">
    <citation type="submission" date="2018-10" db="EMBL/GenBank/DDBJ databases">
        <title>Genomic Encyclopedia of Archaeal and Bacterial Type Strains, Phase II (KMG-II): from individual species to whole genera.</title>
        <authorList>
            <person name="Goeker M."/>
        </authorList>
    </citation>
    <scope>NUCLEOTIDE SEQUENCE [LARGE SCALE GENOMIC DNA]</scope>
    <source>
        <strain evidence="10 11">RP-AC37</strain>
    </source>
</reference>
<evidence type="ECO:0000313" key="10">
    <source>
        <dbReference type="EMBL" id="RKS77786.1"/>
    </source>
</evidence>
<keyword evidence="10" id="KW-0347">Helicase</keyword>
<comment type="caution">
    <text evidence="10">The sequence shown here is derived from an EMBL/GenBank/DDBJ whole genome shotgun (WGS) entry which is preliminary data.</text>
</comment>
<dbReference type="GO" id="GO:0006270">
    <property type="term" value="P:DNA replication initiation"/>
    <property type="evidence" value="ECO:0007669"/>
    <property type="project" value="TreeGrafter"/>
</dbReference>
<keyword evidence="3 8" id="KW-0479">Metal-binding</keyword>
<comment type="cofactor">
    <cofactor evidence="8">
        <name>Zn(2+)</name>
        <dbReference type="ChEBI" id="CHEBI:29105"/>
    </cofactor>
    <text evidence="8">Binds 2 zinc ions per subunit.</text>
</comment>
<protein>
    <recommendedName>
        <fullName evidence="8">Probable replication restart protein PriA</fullName>
    </recommendedName>
    <alternativeName>
        <fullName evidence="8">Putative ATP-dependent DNA helicase PriA</fullName>
    </alternativeName>
</protein>
<dbReference type="InterPro" id="IPR005259">
    <property type="entry name" value="PriA"/>
</dbReference>
<keyword evidence="11" id="KW-1185">Reference proteome</keyword>
<keyword evidence="10" id="KW-0378">Hydrolase</keyword>
<evidence type="ECO:0000313" key="11">
    <source>
        <dbReference type="Proteomes" id="UP000281955"/>
    </source>
</evidence>
<evidence type="ECO:0000256" key="5">
    <source>
        <dbReference type="ARBA" id="ARBA00022833"/>
    </source>
</evidence>
<evidence type="ECO:0000256" key="7">
    <source>
        <dbReference type="ARBA" id="ARBA00023125"/>
    </source>
</evidence>
<keyword evidence="4 8" id="KW-0547">Nucleotide-binding</keyword>
<evidence type="ECO:0000256" key="6">
    <source>
        <dbReference type="ARBA" id="ARBA00022840"/>
    </source>
</evidence>
<dbReference type="GO" id="GO:0043138">
    <property type="term" value="F:3'-5' DNA helicase activity"/>
    <property type="evidence" value="ECO:0007669"/>
    <property type="project" value="TreeGrafter"/>
</dbReference>
<keyword evidence="1 8" id="KW-0639">Primosome</keyword>
<sequence length="722" mass="74864">MSTAPGPAGTAAHEGDPHQQLALVREEVRRARPAPPDPVAAEAPVARVVVDVSLAHLDRPFDYLVPQSLAASAVPGARVRVRFAGRDLDGFVVERLDSSEHGGRMERLRRVVSPEPVLTPEVLRLARAVADRYAGTLADVLRLAVPPRHAGAEAEVAVSGSGPLAEPEASRWARYAGGAELHAALLAGTSPPPRVVWSALPGPAWADEAAELVLACLSGGRGALLVAPDQRDVDRLDAALTARLGAGRHVALTAGLGPAERYRRFLAVSRRDVRVVLGTRAAVFAPVADLGLVLVWDDGDDSLAEQRSPYPHAREVCLLRASTAAGPHPPALVLGGWAVSAEGALLVQRGWARPVRAERAVVREHAPRVSTPAGSRDGDDPLAVAARLPTAAWRVAREGLERGPVLVQVPRVGYVPALACARCRTPARCTSDEGPLALPAAAPAGAAGEPGGAEPAAAPRCRWCGRGALGWTCRACGDRRLRAVTVGAERTAEELGRAFPRARVVQSSGERTRRSVPARPALVVATPGAEPVAEGGYAAALLLDAALLLSRPALRAQEETYRRWTGAAALVRPATEGGAVVVVADPALPVVQALVRWDPFGAADAELADRGPLALPPTARVAVLSGPPAAVTDALAELRRLLADAGALDGVRTGAVLDVPAPAAPASAPSAAPAEPRAQAMVRAARPQAAALSRALAAVQAVRSARRDLVPVRVQVDPVDLA</sequence>
<comment type="subunit">
    <text evidence="8">Component of the replication restart primosome.</text>
</comment>
<dbReference type="InterPro" id="IPR042115">
    <property type="entry name" value="PriA_3primeBD_sf"/>
</dbReference>
<feature type="binding site" evidence="8">
    <location>
        <position position="461"/>
    </location>
    <ligand>
        <name>Zn(2+)</name>
        <dbReference type="ChEBI" id="CHEBI:29105"/>
        <label>2</label>
    </ligand>
</feature>